<feature type="region of interest" description="Disordered" evidence="4">
    <location>
        <begin position="210"/>
        <end position="290"/>
    </location>
</feature>
<dbReference type="PANTHER" id="PTHR15629">
    <property type="entry name" value="SH3YL1 PROTEIN"/>
    <property type="match status" value="1"/>
</dbReference>
<dbReference type="InterPro" id="IPR033643">
    <property type="entry name" value="SYLF_SH3YL1-like"/>
</dbReference>
<organism evidence="6 7">
    <name type="scientific">Polyrhizophydium stewartii</name>
    <dbReference type="NCBI Taxonomy" id="2732419"/>
    <lineage>
        <taxon>Eukaryota</taxon>
        <taxon>Fungi</taxon>
        <taxon>Fungi incertae sedis</taxon>
        <taxon>Chytridiomycota</taxon>
        <taxon>Chytridiomycota incertae sedis</taxon>
        <taxon>Chytridiomycetes</taxon>
        <taxon>Rhizophydiales</taxon>
        <taxon>Rhizophydiales incertae sedis</taxon>
        <taxon>Polyrhizophydium</taxon>
    </lineage>
</organism>
<dbReference type="Proteomes" id="UP001527925">
    <property type="component" value="Unassembled WGS sequence"/>
</dbReference>
<evidence type="ECO:0000256" key="3">
    <source>
        <dbReference type="PROSITE-ProRule" id="PRU00192"/>
    </source>
</evidence>
<dbReference type="Gene3D" id="2.30.30.40">
    <property type="entry name" value="SH3 Domains"/>
    <property type="match status" value="1"/>
</dbReference>
<dbReference type="Pfam" id="PF04366">
    <property type="entry name" value="Ysc84"/>
    <property type="match status" value="1"/>
</dbReference>
<dbReference type="PROSITE" id="PS50002">
    <property type="entry name" value="SH3"/>
    <property type="match status" value="1"/>
</dbReference>
<evidence type="ECO:0000313" key="7">
    <source>
        <dbReference type="Proteomes" id="UP001527925"/>
    </source>
</evidence>
<evidence type="ECO:0000256" key="4">
    <source>
        <dbReference type="SAM" id="MobiDB-lite"/>
    </source>
</evidence>
<dbReference type="SUPFAM" id="SSF50044">
    <property type="entry name" value="SH3-domain"/>
    <property type="match status" value="1"/>
</dbReference>
<dbReference type="InterPro" id="IPR001452">
    <property type="entry name" value="SH3_domain"/>
</dbReference>
<comment type="similarity">
    <text evidence="1">Belongs to the SH3YL1 family.</text>
</comment>
<dbReference type="CDD" id="cd11525">
    <property type="entry name" value="SYLF_SH3YL1_like"/>
    <property type="match status" value="1"/>
</dbReference>
<feature type="domain" description="SH3" evidence="5">
    <location>
        <begin position="287"/>
        <end position="347"/>
    </location>
</feature>
<sequence>MVHINSPIPQDVASECRKCADIVDHFVKGEKSKGIDQFIPPHILAEAKGVAIITIVKAGFIFSGRGGAGLVVASLVRAGTAGMGVGGQIGAEITDFVIILNTDAAVKAFSMGGNVTLGGNLSVAAGPYGRNAEASGAVGQLAAVYSYSKTKGLFAGISIEGSVIVERKETNAAFYGQRYSAREILSGSVPKPAAASVLYRALDRRIAAASTLSRPAGSPTDQTGRSSFSAPPPYSAGSTASGSSYMPPSPPSNTGGSIGNVLNKPAATAVSAGTTSTGLRKPPPPPRPTTTAVALFDFVGEQPTDLSFRAGDIITVTKRTDTAEGWWTGECNGRKGDFPGNYVELRQ</sequence>
<dbReference type="Pfam" id="PF07653">
    <property type="entry name" value="SH3_2"/>
    <property type="match status" value="1"/>
</dbReference>
<evidence type="ECO:0000256" key="1">
    <source>
        <dbReference type="ARBA" id="ARBA00007761"/>
    </source>
</evidence>
<evidence type="ECO:0000256" key="2">
    <source>
        <dbReference type="ARBA" id="ARBA00022443"/>
    </source>
</evidence>
<dbReference type="InterPro" id="IPR036028">
    <property type="entry name" value="SH3-like_dom_sf"/>
</dbReference>
<protein>
    <recommendedName>
        <fullName evidence="5">SH3 domain-containing protein</fullName>
    </recommendedName>
</protein>
<reference evidence="6 7" key="1">
    <citation type="submission" date="2023-09" db="EMBL/GenBank/DDBJ databases">
        <title>Pangenome analysis of Batrachochytrium dendrobatidis and related Chytrids.</title>
        <authorList>
            <person name="Yacoub M.N."/>
            <person name="Stajich J.E."/>
            <person name="James T.Y."/>
        </authorList>
    </citation>
    <scope>NUCLEOTIDE SEQUENCE [LARGE SCALE GENOMIC DNA]</scope>
    <source>
        <strain evidence="6 7">JEL0888</strain>
    </source>
</reference>
<dbReference type="InterPro" id="IPR051702">
    <property type="entry name" value="SH3_domain_YSC84-like"/>
</dbReference>
<evidence type="ECO:0000259" key="5">
    <source>
        <dbReference type="PROSITE" id="PS50002"/>
    </source>
</evidence>
<keyword evidence="7" id="KW-1185">Reference proteome</keyword>
<dbReference type="InterPro" id="IPR007461">
    <property type="entry name" value="Ysc84_actin-binding"/>
</dbReference>
<proteinExistence type="inferred from homology"/>
<feature type="compositionally biased region" description="Low complexity" evidence="4">
    <location>
        <begin position="235"/>
        <end position="246"/>
    </location>
</feature>
<dbReference type="SMART" id="SM00326">
    <property type="entry name" value="SH3"/>
    <property type="match status" value="1"/>
</dbReference>
<keyword evidence="2 3" id="KW-0728">SH3 domain</keyword>
<dbReference type="PRINTS" id="PR00452">
    <property type="entry name" value="SH3DOMAIN"/>
</dbReference>
<dbReference type="PANTHER" id="PTHR15629:SF2">
    <property type="entry name" value="SH3 DOMAIN-CONTAINING YSC84-LIKE PROTEIN 1"/>
    <property type="match status" value="1"/>
</dbReference>
<name>A0ABR4NB57_9FUNG</name>
<dbReference type="EMBL" id="JADGIZ020000014">
    <property type="protein sequence ID" value="KAL2916749.1"/>
    <property type="molecule type" value="Genomic_DNA"/>
</dbReference>
<comment type="caution">
    <text evidence="6">The sequence shown here is derived from an EMBL/GenBank/DDBJ whole genome shotgun (WGS) entry which is preliminary data.</text>
</comment>
<evidence type="ECO:0000313" key="6">
    <source>
        <dbReference type="EMBL" id="KAL2916749.1"/>
    </source>
</evidence>
<accession>A0ABR4NB57</accession>
<feature type="compositionally biased region" description="Polar residues" evidence="4">
    <location>
        <begin position="219"/>
        <end position="228"/>
    </location>
</feature>
<feature type="compositionally biased region" description="Low complexity" evidence="4">
    <location>
        <begin position="266"/>
        <end position="278"/>
    </location>
</feature>
<gene>
    <name evidence="6" type="ORF">HK105_203528</name>
</gene>